<dbReference type="EMBL" id="CAJPWZ010000327">
    <property type="protein sequence ID" value="CAG2190387.1"/>
    <property type="molecule type" value="Genomic_DNA"/>
</dbReference>
<name>A0A8S3Q4G6_MYTED</name>
<keyword evidence="1" id="KW-0175">Coiled coil</keyword>
<evidence type="ECO:0000259" key="3">
    <source>
        <dbReference type="Pfam" id="PF00386"/>
    </source>
</evidence>
<dbReference type="Gene3D" id="2.60.120.40">
    <property type="match status" value="1"/>
</dbReference>
<organism evidence="4 5">
    <name type="scientific">Mytilus edulis</name>
    <name type="common">Blue mussel</name>
    <dbReference type="NCBI Taxonomy" id="6550"/>
    <lineage>
        <taxon>Eukaryota</taxon>
        <taxon>Metazoa</taxon>
        <taxon>Spiralia</taxon>
        <taxon>Lophotrochozoa</taxon>
        <taxon>Mollusca</taxon>
        <taxon>Bivalvia</taxon>
        <taxon>Autobranchia</taxon>
        <taxon>Pteriomorphia</taxon>
        <taxon>Mytilida</taxon>
        <taxon>Mytiloidea</taxon>
        <taxon>Mytilidae</taxon>
        <taxon>Mytilinae</taxon>
        <taxon>Mytilus</taxon>
    </lineage>
</organism>
<dbReference type="Proteomes" id="UP000683360">
    <property type="component" value="Unassembled WGS sequence"/>
</dbReference>
<gene>
    <name evidence="4" type="ORF">MEDL_5680</name>
</gene>
<accession>A0A8S3Q4G6</accession>
<evidence type="ECO:0000313" key="5">
    <source>
        <dbReference type="Proteomes" id="UP000683360"/>
    </source>
</evidence>
<sequence length="388" mass="44599">MIFLMCLLCVLCQPNVTAFLLQPDHSSSSNASRQNFLSVQEFIAEKKELKHRIEQVEHDNEQTLEILTKQLQDKFSVLENQIKNTVKQNETQEKPDIFEIKFSEMEQNYTLLKQAHEVLQQKFSLQESEIITLRKTSVELEKKISVIEQLKTINQSMDLHQIQNKMQQLQQITSLLKRNQNARNQDFLALYNLTLMSEKKLQEQFENNQNLTNKKVFSIITNNYKLMENQLDMLTHELNASLTNVFSKMNMMSSQIGENSKKVALTACTVADNIIKGAITFPNIYTSVGITNQTAFQTTGKFVCDVPGLYYISSYIRTSENGFEYYLMKNNVLISKSATTTWPGSTSYSTSVITAAVDVQTNDELYIRTPNSYRIQYGFSCLTVIKVK</sequence>
<dbReference type="InterPro" id="IPR008983">
    <property type="entry name" value="Tumour_necrosis_fac-like_dom"/>
</dbReference>
<protein>
    <recommendedName>
        <fullName evidence="3">C1q domain-containing protein</fullName>
    </recommendedName>
</protein>
<proteinExistence type="predicted"/>
<feature type="coiled-coil region" evidence="1">
    <location>
        <begin position="39"/>
        <end position="122"/>
    </location>
</feature>
<evidence type="ECO:0000256" key="2">
    <source>
        <dbReference type="SAM" id="SignalP"/>
    </source>
</evidence>
<dbReference type="AlphaFoldDB" id="A0A8S3Q4G6"/>
<dbReference type="InterPro" id="IPR001073">
    <property type="entry name" value="C1q_dom"/>
</dbReference>
<keyword evidence="2" id="KW-0732">Signal</keyword>
<comment type="caution">
    <text evidence="4">The sequence shown here is derived from an EMBL/GenBank/DDBJ whole genome shotgun (WGS) entry which is preliminary data.</text>
</comment>
<keyword evidence="5" id="KW-1185">Reference proteome</keyword>
<dbReference type="SUPFAM" id="SSF49842">
    <property type="entry name" value="TNF-like"/>
    <property type="match status" value="1"/>
</dbReference>
<reference evidence="4" key="1">
    <citation type="submission" date="2021-03" db="EMBL/GenBank/DDBJ databases">
        <authorList>
            <person name="Bekaert M."/>
        </authorList>
    </citation>
    <scope>NUCLEOTIDE SEQUENCE</scope>
</reference>
<evidence type="ECO:0000256" key="1">
    <source>
        <dbReference type="SAM" id="Coils"/>
    </source>
</evidence>
<evidence type="ECO:0000313" key="4">
    <source>
        <dbReference type="EMBL" id="CAG2190387.1"/>
    </source>
</evidence>
<dbReference type="Pfam" id="PF00386">
    <property type="entry name" value="C1q"/>
    <property type="match status" value="1"/>
</dbReference>
<feature type="chain" id="PRO_5035925356" description="C1q domain-containing protein" evidence="2">
    <location>
        <begin position="19"/>
        <end position="388"/>
    </location>
</feature>
<feature type="domain" description="C1q" evidence="3">
    <location>
        <begin position="292"/>
        <end position="372"/>
    </location>
</feature>
<feature type="signal peptide" evidence="2">
    <location>
        <begin position="1"/>
        <end position="18"/>
    </location>
</feature>